<feature type="compositionally biased region" description="Basic and acidic residues" evidence="1">
    <location>
        <begin position="72"/>
        <end position="86"/>
    </location>
</feature>
<keyword evidence="2" id="KW-0812">Transmembrane</keyword>
<dbReference type="AlphaFoldDB" id="A0A4U0ZDT4"/>
<evidence type="ECO:0000313" key="4">
    <source>
        <dbReference type="Proteomes" id="UP000305471"/>
    </source>
</evidence>
<dbReference type="Pfam" id="PF11446">
    <property type="entry name" value="DUF2897"/>
    <property type="match status" value="1"/>
</dbReference>
<feature type="transmembrane region" description="Helical" evidence="2">
    <location>
        <begin position="6"/>
        <end position="24"/>
    </location>
</feature>
<protein>
    <submittedName>
        <fullName evidence="3">DUF2897 family protein</fullName>
    </submittedName>
</protein>
<sequence length="86" mass="9334">MNISWVIIIIVLVLGVVIGNITLLKYSARFKFPTPSKPYDDGNDELEEDGESSHSSASAQNKAQHNHGANLNHKEQSAGKSDSDTP</sequence>
<keyword evidence="4" id="KW-1185">Reference proteome</keyword>
<evidence type="ECO:0000256" key="1">
    <source>
        <dbReference type="SAM" id="MobiDB-lite"/>
    </source>
</evidence>
<gene>
    <name evidence="3" type="ORF">E5672_04695</name>
</gene>
<feature type="compositionally biased region" description="Polar residues" evidence="1">
    <location>
        <begin position="53"/>
        <end position="69"/>
    </location>
</feature>
<feature type="region of interest" description="Disordered" evidence="1">
    <location>
        <begin position="31"/>
        <end position="86"/>
    </location>
</feature>
<dbReference type="InterPro" id="IPR021550">
    <property type="entry name" value="DUF2897"/>
</dbReference>
<dbReference type="Proteomes" id="UP000305471">
    <property type="component" value="Unassembled WGS sequence"/>
</dbReference>
<reference evidence="3 4" key="1">
    <citation type="submission" date="2019-04" db="EMBL/GenBank/DDBJ databases">
        <title>Alteromonas portus sp. nov., an alginate lyase-excreting marine bacterium.</title>
        <authorList>
            <person name="Huang H."/>
            <person name="Mo K."/>
            <person name="Bao S."/>
        </authorList>
    </citation>
    <scope>NUCLEOTIDE SEQUENCE [LARGE SCALE GENOMIC DNA]</scope>
    <source>
        <strain evidence="3 4">HB161718</strain>
    </source>
</reference>
<keyword evidence="2" id="KW-1133">Transmembrane helix</keyword>
<feature type="compositionally biased region" description="Acidic residues" evidence="1">
    <location>
        <begin position="41"/>
        <end position="50"/>
    </location>
</feature>
<evidence type="ECO:0000313" key="3">
    <source>
        <dbReference type="EMBL" id="TKB04109.1"/>
    </source>
</evidence>
<dbReference type="OrthoDB" id="6336737at2"/>
<proteinExistence type="predicted"/>
<evidence type="ECO:0000256" key="2">
    <source>
        <dbReference type="SAM" id="Phobius"/>
    </source>
</evidence>
<keyword evidence="2" id="KW-0472">Membrane</keyword>
<dbReference type="EMBL" id="SWCO01000002">
    <property type="protein sequence ID" value="TKB04109.1"/>
    <property type="molecule type" value="Genomic_DNA"/>
</dbReference>
<comment type="caution">
    <text evidence="3">The sequence shown here is derived from an EMBL/GenBank/DDBJ whole genome shotgun (WGS) entry which is preliminary data.</text>
</comment>
<dbReference type="RefSeq" id="WP_136781142.1">
    <property type="nucleotide sequence ID" value="NZ_SWCO01000002.1"/>
</dbReference>
<organism evidence="3 4">
    <name type="scientific">Alteromonas portus</name>
    <dbReference type="NCBI Taxonomy" id="2565549"/>
    <lineage>
        <taxon>Bacteria</taxon>
        <taxon>Pseudomonadati</taxon>
        <taxon>Pseudomonadota</taxon>
        <taxon>Gammaproteobacteria</taxon>
        <taxon>Alteromonadales</taxon>
        <taxon>Alteromonadaceae</taxon>
        <taxon>Alteromonas/Salinimonas group</taxon>
        <taxon>Alteromonas</taxon>
    </lineage>
</organism>
<name>A0A4U0ZDT4_9ALTE</name>
<accession>A0A4U0ZDT4</accession>